<feature type="domain" description="Ketoreductase" evidence="5">
    <location>
        <begin position="24"/>
        <end position="175"/>
    </location>
</feature>
<evidence type="ECO:0000256" key="3">
    <source>
        <dbReference type="RuleBase" id="RU000363"/>
    </source>
</evidence>
<dbReference type="PANTHER" id="PTHR24320">
    <property type="entry name" value="RETINOL DEHYDROGENASE"/>
    <property type="match status" value="1"/>
</dbReference>
<dbReference type="SMART" id="SM00822">
    <property type="entry name" value="PKS_KR"/>
    <property type="match status" value="1"/>
</dbReference>
<dbReference type="GO" id="GO:0016491">
    <property type="term" value="F:oxidoreductase activity"/>
    <property type="evidence" value="ECO:0007669"/>
    <property type="project" value="UniProtKB-KW"/>
</dbReference>
<evidence type="ECO:0000256" key="2">
    <source>
        <dbReference type="ARBA" id="ARBA00023002"/>
    </source>
</evidence>
<dbReference type="Pfam" id="PF00106">
    <property type="entry name" value="adh_short"/>
    <property type="match status" value="1"/>
</dbReference>
<dbReference type="Gene3D" id="3.40.50.720">
    <property type="entry name" value="NAD(P)-binding Rossmann-like Domain"/>
    <property type="match status" value="1"/>
</dbReference>
<dbReference type="PRINTS" id="PR00081">
    <property type="entry name" value="GDHRDH"/>
</dbReference>
<dbReference type="SUPFAM" id="SSF51735">
    <property type="entry name" value="NAD(P)-binding Rossmann-fold domains"/>
    <property type="match status" value="1"/>
</dbReference>
<gene>
    <name evidence="6" type="ORF">MPOL1434_LOCUS6299</name>
</gene>
<evidence type="ECO:0000256" key="4">
    <source>
        <dbReference type="SAM" id="SignalP"/>
    </source>
</evidence>
<comment type="similarity">
    <text evidence="1 3">Belongs to the short-chain dehydrogenases/reductases (SDR) family.</text>
</comment>
<feature type="signal peptide" evidence="4">
    <location>
        <begin position="1"/>
        <end position="17"/>
    </location>
</feature>
<evidence type="ECO:0000313" key="6">
    <source>
        <dbReference type="EMBL" id="CAD8371124.1"/>
    </source>
</evidence>
<dbReference type="PANTHER" id="PTHR24320:SF148">
    <property type="entry name" value="NAD(P)-BINDING ROSSMANN-FOLD SUPERFAMILY PROTEIN"/>
    <property type="match status" value="1"/>
</dbReference>
<keyword evidence="2" id="KW-0560">Oxidoreductase</keyword>
<evidence type="ECO:0000256" key="1">
    <source>
        <dbReference type="ARBA" id="ARBA00006484"/>
    </source>
</evidence>
<dbReference type="AlphaFoldDB" id="A0A7S0AQT1"/>
<organism evidence="6">
    <name type="scientific">Minutocellus polymorphus</name>
    <dbReference type="NCBI Taxonomy" id="265543"/>
    <lineage>
        <taxon>Eukaryota</taxon>
        <taxon>Sar</taxon>
        <taxon>Stramenopiles</taxon>
        <taxon>Ochrophyta</taxon>
        <taxon>Bacillariophyta</taxon>
        <taxon>Mediophyceae</taxon>
        <taxon>Cymatosirophycidae</taxon>
        <taxon>Cymatosirales</taxon>
        <taxon>Cymatosiraceae</taxon>
        <taxon>Minutocellus</taxon>
    </lineage>
</organism>
<dbReference type="PRINTS" id="PR00080">
    <property type="entry name" value="SDRFAMILY"/>
</dbReference>
<reference evidence="6" key="1">
    <citation type="submission" date="2021-01" db="EMBL/GenBank/DDBJ databases">
        <authorList>
            <person name="Corre E."/>
            <person name="Pelletier E."/>
            <person name="Niang G."/>
            <person name="Scheremetjew M."/>
            <person name="Finn R."/>
            <person name="Kale V."/>
            <person name="Holt S."/>
            <person name="Cochrane G."/>
            <person name="Meng A."/>
            <person name="Brown T."/>
            <person name="Cohen L."/>
        </authorList>
    </citation>
    <scope>NUCLEOTIDE SEQUENCE</scope>
    <source>
        <strain evidence="6">CCMP3303</strain>
    </source>
</reference>
<sequence length="305" mass="33025">MIGLLLFLMLNASMTAALSSVSARTILISGATDGIGRHTAKKLAADGNNHLLVHGRKPDVGKDLCKELLDRGASSATYFNADLNDLEEVERLAEEVTGHCNANNKGSLDVLINNAGIFEPPQPAKSAQGFDQTFAVNVLAPFLLTRRLLPLVAASTDPNPRIITTSSISQSWSLPSMDELLDINNEPKSAHRAYSDSKLGDYLFTVRLAKILDAHTDERLSRIKCLTMDPGTVNTKMLLAGWGACGIPVSRADNTYKLATEYGTKQESGSYHFGGGGGKCDDIEEFWSRLEECTGCTYDDINKDL</sequence>
<dbReference type="InterPro" id="IPR002347">
    <property type="entry name" value="SDR_fam"/>
</dbReference>
<dbReference type="EMBL" id="HBEJ01010749">
    <property type="protein sequence ID" value="CAD8371124.1"/>
    <property type="molecule type" value="Transcribed_RNA"/>
</dbReference>
<accession>A0A7S0AQT1</accession>
<name>A0A7S0AQT1_9STRA</name>
<feature type="chain" id="PRO_5031092949" description="Ketoreductase domain-containing protein" evidence="4">
    <location>
        <begin position="18"/>
        <end position="305"/>
    </location>
</feature>
<proteinExistence type="inferred from homology"/>
<keyword evidence="4" id="KW-0732">Signal</keyword>
<evidence type="ECO:0000259" key="5">
    <source>
        <dbReference type="SMART" id="SM00822"/>
    </source>
</evidence>
<dbReference type="InterPro" id="IPR036291">
    <property type="entry name" value="NAD(P)-bd_dom_sf"/>
</dbReference>
<protein>
    <recommendedName>
        <fullName evidence="5">Ketoreductase domain-containing protein</fullName>
    </recommendedName>
</protein>
<dbReference type="InterPro" id="IPR057326">
    <property type="entry name" value="KR_dom"/>
</dbReference>